<sequence>MFRKSVHLFSVALLGLALVPSNAWADEVVEPTAPTVTTELIESPTTVSEQPAPEAEVGIQPEAEAAVVEPEITEPSAADQAEAAEDSSETSEAEPEETAAPNPEAANPEQAAEPIAAVQSKAARAAAPALKDDYDGKIVDHEKAITDEKAKIPADYNFMPNFDHLDDIIVNSNGGYQDDTTSFLFDLKQETANSITVIYKNVGTYNGKVIDMKVTVKDWTVFAGSRYNQLYIHKKNGIMMWGISDVRLNYSFLDNLTSAAVNVSGFFNFTDIDLQQSIDLFDNNNVKNYYVTKGNQLYFKTHNGYIKIGEINRTRTDDGDEDYWLTYTYNNVSNFDVRYNQDYESGAVFNYTYQAPVVIEKTPTKPEIKEPEIIEEAPKEEITVDEPKEAKTETTTVNLAAKTEKVEPVKAEIKEAVKEAEPLKQAVLPQTNDQSSSIFAILGGTCLFLLGALFLNKKKV</sequence>
<accession>A0ABU3F5A3</accession>
<evidence type="ECO:0000256" key="2">
    <source>
        <dbReference type="ARBA" id="ARBA00022525"/>
    </source>
</evidence>
<dbReference type="InterPro" id="IPR019931">
    <property type="entry name" value="LPXTG_anchor"/>
</dbReference>
<feature type="transmembrane region" description="Helical" evidence="6">
    <location>
        <begin position="437"/>
        <end position="455"/>
    </location>
</feature>
<dbReference type="EMBL" id="JARPYI010000016">
    <property type="protein sequence ID" value="MDT2602121.1"/>
    <property type="molecule type" value="Genomic_DNA"/>
</dbReference>
<evidence type="ECO:0000256" key="3">
    <source>
        <dbReference type="ARBA" id="ARBA00022729"/>
    </source>
</evidence>
<reference evidence="9 10" key="1">
    <citation type="submission" date="2023-03" db="EMBL/GenBank/DDBJ databases">
        <authorList>
            <person name="Shen W."/>
            <person name="Cai J."/>
        </authorList>
    </citation>
    <scope>NUCLEOTIDE SEQUENCE [LARGE SCALE GENOMIC DNA]</scope>
    <source>
        <strain evidence="9 10">D6-4</strain>
    </source>
</reference>
<feature type="compositionally biased region" description="Acidic residues" evidence="5">
    <location>
        <begin position="82"/>
        <end position="97"/>
    </location>
</feature>
<keyword evidence="4" id="KW-0572">Peptidoglycan-anchor</keyword>
<evidence type="ECO:0000256" key="5">
    <source>
        <dbReference type="SAM" id="MobiDB-lite"/>
    </source>
</evidence>
<feature type="domain" description="Gram-positive cocci surface proteins LPxTG" evidence="8">
    <location>
        <begin position="428"/>
        <end position="460"/>
    </location>
</feature>
<feature type="signal peptide" evidence="7">
    <location>
        <begin position="1"/>
        <end position="25"/>
    </location>
</feature>
<evidence type="ECO:0000256" key="7">
    <source>
        <dbReference type="SAM" id="SignalP"/>
    </source>
</evidence>
<keyword evidence="6" id="KW-0472">Membrane</keyword>
<evidence type="ECO:0000259" key="8">
    <source>
        <dbReference type="PROSITE" id="PS50847"/>
    </source>
</evidence>
<keyword evidence="1" id="KW-0134">Cell wall</keyword>
<feature type="compositionally biased region" description="Low complexity" evidence="5">
    <location>
        <begin position="98"/>
        <end position="111"/>
    </location>
</feature>
<keyword evidence="6" id="KW-0812">Transmembrane</keyword>
<dbReference type="NCBIfam" id="TIGR01167">
    <property type="entry name" value="LPXTG_anchor"/>
    <property type="match status" value="1"/>
</dbReference>
<feature type="chain" id="PRO_5046119765" evidence="7">
    <location>
        <begin position="26"/>
        <end position="460"/>
    </location>
</feature>
<name>A0ABU3F5A3_9ENTE</name>
<evidence type="ECO:0000313" key="10">
    <source>
        <dbReference type="Proteomes" id="UP001252875"/>
    </source>
</evidence>
<comment type="caution">
    <text evidence="9">The sequence shown here is derived from an EMBL/GenBank/DDBJ whole genome shotgun (WGS) entry which is preliminary data.</text>
</comment>
<dbReference type="RefSeq" id="WP_311821521.1">
    <property type="nucleotide sequence ID" value="NZ_JARPYF010000001.1"/>
</dbReference>
<dbReference type="Proteomes" id="UP001252875">
    <property type="component" value="Unassembled WGS sequence"/>
</dbReference>
<gene>
    <name evidence="9" type="ORF">P7D85_20375</name>
</gene>
<keyword evidence="3 7" id="KW-0732">Signal</keyword>
<dbReference type="PROSITE" id="PS50847">
    <property type="entry name" value="GRAM_POS_ANCHORING"/>
    <property type="match status" value="1"/>
</dbReference>
<proteinExistence type="predicted"/>
<evidence type="ECO:0000313" key="9">
    <source>
        <dbReference type="EMBL" id="MDT2602121.1"/>
    </source>
</evidence>
<protein>
    <submittedName>
        <fullName evidence="9">LPXTG cell wall anchor domain-containing protein</fullName>
    </submittedName>
</protein>
<organism evidence="9 10">
    <name type="scientific">Enterococcus hulanensis</name>
    <dbReference type="NCBI Taxonomy" id="2559929"/>
    <lineage>
        <taxon>Bacteria</taxon>
        <taxon>Bacillati</taxon>
        <taxon>Bacillota</taxon>
        <taxon>Bacilli</taxon>
        <taxon>Lactobacillales</taxon>
        <taxon>Enterococcaceae</taxon>
        <taxon>Enterococcus</taxon>
    </lineage>
</organism>
<evidence type="ECO:0000256" key="6">
    <source>
        <dbReference type="SAM" id="Phobius"/>
    </source>
</evidence>
<feature type="region of interest" description="Disordered" evidence="5">
    <location>
        <begin position="74"/>
        <end position="111"/>
    </location>
</feature>
<keyword evidence="2" id="KW-0964">Secreted</keyword>
<keyword evidence="10" id="KW-1185">Reference proteome</keyword>
<keyword evidence="6" id="KW-1133">Transmembrane helix</keyword>
<evidence type="ECO:0000256" key="4">
    <source>
        <dbReference type="ARBA" id="ARBA00023088"/>
    </source>
</evidence>
<evidence type="ECO:0000256" key="1">
    <source>
        <dbReference type="ARBA" id="ARBA00022512"/>
    </source>
</evidence>